<evidence type="ECO:0000313" key="2">
    <source>
        <dbReference type="EMBL" id="OCT61501.1"/>
    </source>
</evidence>
<proteinExistence type="predicted"/>
<dbReference type="EMBL" id="CM004483">
    <property type="protein sequence ID" value="OCT61501.1"/>
    <property type="molecule type" value="Genomic_DNA"/>
</dbReference>
<keyword evidence="1" id="KW-1133">Transmembrane helix</keyword>
<feature type="transmembrane region" description="Helical" evidence="1">
    <location>
        <begin position="17"/>
        <end position="42"/>
    </location>
</feature>
<protein>
    <submittedName>
        <fullName evidence="2">Uncharacterized protein</fullName>
    </submittedName>
</protein>
<evidence type="ECO:0000256" key="1">
    <source>
        <dbReference type="SAM" id="Phobius"/>
    </source>
</evidence>
<sequence length="72" mass="8275">MFTLGIFHSIREIKNKILISMSISVDILTICMPGAGTLIYAICCHVQPKYSIGERQWETESKAPSLWFFYDM</sequence>
<organism evidence="2 3">
    <name type="scientific">Xenopus laevis</name>
    <name type="common">African clawed frog</name>
    <dbReference type="NCBI Taxonomy" id="8355"/>
    <lineage>
        <taxon>Eukaryota</taxon>
        <taxon>Metazoa</taxon>
        <taxon>Chordata</taxon>
        <taxon>Craniata</taxon>
        <taxon>Vertebrata</taxon>
        <taxon>Euteleostomi</taxon>
        <taxon>Amphibia</taxon>
        <taxon>Batrachia</taxon>
        <taxon>Anura</taxon>
        <taxon>Pipoidea</taxon>
        <taxon>Pipidae</taxon>
        <taxon>Xenopodinae</taxon>
        <taxon>Xenopus</taxon>
        <taxon>Xenopus</taxon>
    </lineage>
</organism>
<keyword evidence="1" id="KW-0472">Membrane</keyword>
<dbReference type="AlphaFoldDB" id="A0A974H203"/>
<gene>
    <name evidence="2" type="ORF">XELAEV_18047529mg</name>
</gene>
<evidence type="ECO:0000313" key="3">
    <source>
        <dbReference type="Proteomes" id="UP000694892"/>
    </source>
</evidence>
<name>A0A974H203_XENLA</name>
<keyword evidence="1" id="KW-0812">Transmembrane</keyword>
<reference evidence="3" key="1">
    <citation type="journal article" date="2016" name="Nature">
        <title>Genome evolution in the allotetraploid frog Xenopus laevis.</title>
        <authorList>
            <person name="Session A.M."/>
            <person name="Uno Y."/>
            <person name="Kwon T."/>
            <person name="Chapman J.A."/>
            <person name="Toyoda A."/>
            <person name="Takahashi S."/>
            <person name="Fukui A."/>
            <person name="Hikosaka A."/>
            <person name="Suzuki A."/>
            <person name="Kondo M."/>
            <person name="van Heeringen S.J."/>
            <person name="Quigley I."/>
            <person name="Heinz S."/>
            <person name="Ogino H."/>
            <person name="Ochi H."/>
            <person name="Hellsten U."/>
            <person name="Lyons J.B."/>
            <person name="Simakov O."/>
            <person name="Putnam N."/>
            <person name="Stites J."/>
            <person name="Kuroki Y."/>
            <person name="Tanaka T."/>
            <person name="Michiue T."/>
            <person name="Watanabe M."/>
            <person name="Bogdanovic O."/>
            <person name="Lister R."/>
            <person name="Georgiou G."/>
            <person name="Paranjpe S.S."/>
            <person name="van Kruijsbergen I."/>
            <person name="Shu S."/>
            <person name="Carlson J."/>
            <person name="Kinoshita T."/>
            <person name="Ohta Y."/>
            <person name="Mawaribuchi S."/>
            <person name="Jenkins J."/>
            <person name="Grimwood J."/>
            <person name="Schmutz J."/>
            <person name="Mitros T."/>
            <person name="Mozaffari S.V."/>
            <person name="Suzuki Y."/>
            <person name="Haramoto Y."/>
            <person name="Yamamoto T.S."/>
            <person name="Takagi C."/>
            <person name="Heald R."/>
            <person name="Miller K."/>
            <person name="Haudenschild C."/>
            <person name="Kitzman J."/>
            <person name="Nakayama T."/>
            <person name="Izutsu Y."/>
            <person name="Robert J."/>
            <person name="Fortriede J."/>
            <person name="Burns K."/>
            <person name="Lotay V."/>
            <person name="Karimi K."/>
            <person name="Yasuoka Y."/>
            <person name="Dichmann D.S."/>
            <person name="Flajnik M.F."/>
            <person name="Houston D.W."/>
            <person name="Shendure J."/>
            <person name="DuPasquier L."/>
            <person name="Vize P.D."/>
            <person name="Zorn A.M."/>
            <person name="Ito M."/>
            <person name="Marcotte E.M."/>
            <person name="Wallingford J.B."/>
            <person name="Ito Y."/>
            <person name="Asashima M."/>
            <person name="Ueno N."/>
            <person name="Matsuda Y."/>
            <person name="Veenstra G.J."/>
            <person name="Fujiyama A."/>
            <person name="Harland R.M."/>
            <person name="Taira M."/>
            <person name="Rokhsar D.S."/>
        </authorList>
    </citation>
    <scope>NUCLEOTIDE SEQUENCE [LARGE SCALE GENOMIC DNA]</scope>
    <source>
        <strain evidence="3">J</strain>
    </source>
</reference>
<accession>A0A974H203</accession>
<dbReference type="Proteomes" id="UP000694892">
    <property type="component" value="Chromosome 9_10S"/>
</dbReference>